<dbReference type="GO" id="GO:0006144">
    <property type="term" value="P:purine nucleobase metabolic process"/>
    <property type="evidence" value="ECO:0007669"/>
    <property type="project" value="TreeGrafter"/>
</dbReference>
<reference evidence="12" key="1">
    <citation type="submission" date="2020-08" db="EMBL/GenBank/DDBJ databases">
        <title>Multicomponent nature underlies the extraordinary mechanical properties of spider dragline silk.</title>
        <authorList>
            <person name="Kono N."/>
            <person name="Nakamura H."/>
            <person name="Mori M."/>
            <person name="Yoshida Y."/>
            <person name="Ohtoshi R."/>
            <person name="Malay A.D."/>
            <person name="Moran D.A.P."/>
            <person name="Tomita M."/>
            <person name="Numata K."/>
            <person name="Arakawa K."/>
        </authorList>
    </citation>
    <scope>NUCLEOTIDE SEQUENCE</scope>
</reference>
<keyword evidence="10" id="KW-0460">Magnesium</keyword>
<evidence type="ECO:0000256" key="3">
    <source>
        <dbReference type="ARBA" id="ARBA00012119"/>
    </source>
</evidence>
<gene>
    <name evidence="12" type="primary">ADK1</name>
    <name evidence="12" type="ORF">NPIL_701381</name>
</gene>
<dbReference type="InterPro" id="IPR011611">
    <property type="entry name" value="PfkB_dom"/>
</dbReference>
<evidence type="ECO:0000256" key="4">
    <source>
        <dbReference type="ARBA" id="ARBA00022679"/>
    </source>
</evidence>
<keyword evidence="7 10" id="KW-0418">Kinase</keyword>
<dbReference type="PANTHER" id="PTHR45769:SF3">
    <property type="entry name" value="ADENOSINE KINASE"/>
    <property type="match status" value="1"/>
</dbReference>
<dbReference type="GO" id="GO:0044209">
    <property type="term" value="P:AMP salvage"/>
    <property type="evidence" value="ECO:0007669"/>
    <property type="project" value="UniProtKB-UniRule"/>
</dbReference>
<dbReference type="PRINTS" id="PR00989">
    <property type="entry name" value="ADENOKINASE"/>
</dbReference>
<keyword evidence="13" id="KW-1185">Reference proteome</keyword>
<dbReference type="GO" id="GO:0005634">
    <property type="term" value="C:nucleus"/>
    <property type="evidence" value="ECO:0007669"/>
    <property type="project" value="UniProtKB-SubCell"/>
</dbReference>
<dbReference type="GO" id="GO:0005524">
    <property type="term" value="F:ATP binding"/>
    <property type="evidence" value="ECO:0007669"/>
    <property type="project" value="UniProtKB-UniRule"/>
</dbReference>
<evidence type="ECO:0000256" key="9">
    <source>
        <dbReference type="PIRSR" id="PIRSR601805-1"/>
    </source>
</evidence>
<dbReference type="GO" id="GO:0006166">
    <property type="term" value="P:purine ribonucleoside salvage"/>
    <property type="evidence" value="ECO:0007669"/>
    <property type="project" value="UniProtKB-KW"/>
</dbReference>
<comment type="subcellular location">
    <subcellularLocation>
        <location evidence="10">Nucleus</location>
    </subcellularLocation>
</comment>
<dbReference type="OrthoDB" id="432447at2759"/>
<comment type="catalytic activity">
    <reaction evidence="10">
        <text>adenosine + ATP = AMP + ADP + H(+)</text>
        <dbReference type="Rhea" id="RHEA:20824"/>
        <dbReference type="ChEBI" id="CHEBI:15378"/>
        <dbReference type="ChEBI" id="CHEBI:16335"/>
        <dbReference type="ChEBI" id="CHEBI:30616"/>
        <dbReference type="ChEBI" id="CHEBI:456215"/>
        <dbReference type="ChEBI" id="CHEBI:456216"/>
        <dbReference type="EC" id="2.7.1.20"/>
    </reaction>
</comment>
<dbReference type="EC" id="2.7.1.20" evidence="3 10"/>
<dbReference type="Pfam" id="PF00294">
    <property type="entry name" value="PfkB"/>
    <property type="match status" value="1"/>
</dbReference>
<dbReference type="InterPro" id="IPR001805">
    <property type="entry name" value="Adenokinase"/>
</dbReference>
<dbReference type="Gene3D" id="3.40.1190.20">
    <property type="match status" value="1"/>
</dbReference>
<dbReference type="EMBL" id="BMAW01051852">
    <property type="protein sequence ID" value="GFS82778.1"/>
    <property type="molecule type" value="Genomic_DNA"/>
</dbReference>
<dbReference type="AlphaFoldDB" id="A0A8X6T6J8"/>
<dbReference type="GO" id="GO:0005829">
    <property type="term" value="C:cytosol"/>
    <property type="evidence" value="ECO:0007669"/>
    <property type="project" value="TreeGrafter"/>
</dbReference>
<dbReference type="InterPro" id="IPR029056">
    <property type="entry name" value="Ribokinase-like"/>
</dbReference>
<dbReference type="PANTHER" id="PTHR45769">
    <property type="entry name" value="ADENOSINE KINASE"/>
    <property type="match status" value="1"/>
</dbReference>
<comment type="pathway">
    <text evidence="1 10">Purine metabolism; AMP biosynthesis via salvage pathway; AMP from adenosine: step 1/1.</text>
</comment>
<comment type="cofactor">
    <cofactor evidence="10">
        <name>Mg(2+)</name>
        <dbReference type="ChEBI" id="CHEBI:18420"/>
    </cofactor>
    <text evidence="10">Binds 3 Mg(2+) ions per subunit.</text>
</comment>
<comment type="subunit">
    <text evidence="10">Monomer.</text>
</comment>
<evidence type="ECO:0000256" key="6">
    <source>
        <dbReference type="ARBA" id="ARBA00022741"/>
    </source>
</evidence>
<dbReference type="CDD" id="cd01168">
    <property type="entry name" value="adenosine_kinase"/>
    <property type="match status" value="1"/>
</dbReference>
<feature type="domain" description="Carbohydrate kinase PfkB" evidence="11">
    <location>
        <begin position="57"/>
        <end position="360"/>
    </location>
</feature>
<feature type="active site" description="Proton acceptor" evidence="9">
    <location>
        <position position="322"/>
    </location>
</feature>
<keyword evidence="6 10" id="KW-0547">Nucleotide-binding</keyword>
<evidence type="ECO:0000313" key="13">
    <source>
        <dbReference type="Proteomes" id="UP000887013"/>
    </source>
</evidence>
<protein>
    <recommendedName>
        <fullName evidence="3 10">Adenosine kinase</fullName>
        <shortName evidence="10">AK</shortName>
        <ecNumber evidence="3 10">2.7.1.20</ecNumber>
    </recommendedName>
    <alternativeName>
        <fullName evidence="10">Adenosine 5'-phosphotransferase</fullName>
    </alternativeName>
</protein>
<evidence type="ECO:0000259" key="11">
    <source>
        <dbReference type="Pfam" id="PF00294"/>
    </source>
</evidence>
<comment type="similarity">
    <text evidence="2 10">Belongs to the carbohydrate kinase PfkB family.</text>
</comment>
<dbReference type="Proteomes" id="UP000887013">
    <property type="component" value="Unassembled WGS sequence"/>
</dbReference>
<comment type="caution">
    <text evidence="12">The sequence shown here is derived from an EMBL/GenBank/DDBJ whole genome shotgun (WGS) entry which is preliminary data.</text>
</comment>
<evidence type="ECO:0000256" key="2">
    <source>
        <dbReference type="ARBA" id="ARBA00010688"/>
    </source>
</evidence>
<evidence type="ECO:0000256" key="7">
    <source>
        <dbReference type="ARBA" id="ARBA00022777"/>
    </source>
</evidence>
<keyword evidence="5 10" id="KW-0660">Purine salvage</keyword>
<dbReference type="GO" id="GO:0004001">
    <property type="term" value="F:adenosine kinase activity"/>
    <property type="evidence" value="ECO:0007669"/>
    <property type="project" value="UniProtKB-UniRule"/>
</dbReference>
<keyword evidence="8 10" id="KW-0067">ATP-binding</keyword>
<comment type="function">
    <text evidence="10">ATP dependent phosphorylation of adenosine and other related nucleoside analogs to monophosphate derivatives.</text>
</comment>
<proteinExistence type="inferred from homology"/>
<keyword evidence="4 10" id="KW-0808">Transferase</keyword>
<sequence>MKNDPKQELLINGGTVLNNSEDKGMDEAETEVLLVFVGSPLLDISTRFEEKILEQYDLKIDGCVRAAEKHCALFQDLFLDQDSVLVAGGSAQNSARIAKRTLGSKGEVAFTGCTGCDEYEEWMKNQLRSEGVLPLYVTVPEEKTGVCACMTCDGMRSMCTRQGAAAKFAKEHLFLEPVNSKLKMANCIFVVGYFLGHSPDVVLNLAELCSPTQVFSLSLSAEYICRDYSEVLLKVMPRVDVLFGNETEVKAFATAVGGPHITTVEEAVKLVSKLQRPATLPSRILIITRGSDPVVVDDGSDHLLFFEVPEDVPVVDSVGCGDALAGAFLATYIRTRDIDSSVRAGIDSAVQILQVHGCDATSIRKSDI</sequence>
<evidence type="ECO:0000256" key="5">
    <source>
        <dbReference type="ARBA" id="ARBA00022726"/>
    </source>
</evidence>
<keyword evidence="10" id="KW-0539">Nucleus</keyword>
<evidence type="ECO:0000313" key="12">
    <source>
        <dbReference type="EMBL" id="GFS82778.1"/>
    </source>
</evidence>
<evidence type="ECO:0000256" key="1">
    <source>
        <dbReference type="ARBA" id="ARBA00004801"/>
    </source>
</evidence>
<dbReference type="SUPFAM" id="SSF53613">
    <property type="entry name" value="Ribokinase-like"/>
    <property type="match status" value="1"/>
</dbReference>
<organism evidence="12 13">
    <name type="scientific">Nephila pilipes</name>
    <name type="common">Giant wood spider</name>
    <name type="synonym">Nephila maculata</name>
    <dbReference type="NCBI Taxonomy" id="299642"/>
    <lineage>
        <taxon>Eukaryota</taxon>
        <taxon>Metazoa</taxon>
        <taxon>Ecdysozoa</taxon>
        <taxon>Arthropoda</taxon>
        <taxon>Chelicerata</taxon>
        <taxon>Arachnida</taxon>
        <taxon>Araneae</taxon>
        <taxon>Araneomorphae</taxon>
        <taxon>Entelegynae</taxon>
        <taxon>Araneoidea</taxon>
        <taxon>Nephilidae</taxon>
        <taxon>Nephila</taxon>
    </lineage>
</organism>
<evidence type="ECO:0000256" key="10">
    <source>
        <dbReference type="RuleBase" id="RU368116"/>
    </source>
</evidence>
<accession>A0A8X6T6J8</accession>
<dbReference type="Gene3D" id="3.30.1110.10">
    <property type="match status" value="1"/>
</dbReference>
<evidence type="ECO:0000256" key="8">
    <source>
        <dbReference type="ARBA" id="ARBA00022840"/>
    </source>
</evidence>
<name>A0A8X6T6J8_NEPPI</name>